<accession>A0A9P8UQM1</accession>
<keyword evidence="1" id="KW-0472">Membrane</keyword>
<evidence type="ECO:0000313" key="2">
    <source>
        <dbReference type="EMBL" id="KAH6657190.1"/>
    </source>
</evidence>
<gene>
    <name evidence="2" type="ORF">BKA67DRAFT_532415</name>
</gene>
<proteinExistence type="predicted"/>
<reference evidence="2" key="1">
    <citation type="journal article" date="2021" name="Nat. Commun.">
        <title>Genetic determinants of endophytism in the Arabidopsis root mycobiome.</title>
        <authorList>
            <person name="Mesny F."/>
            <person name="Miyauchi S."/>
            <person name="Thiergart T."/>
            <person name="Pickel B."/>
            <person name="Atanasova L."/>
            <person name="Karlsson M."/>
            <person name="Huettel B."/>
            <person name="Barry K.W."/>
            <person name="Haridas S."/>
            <person name="Chen C."/>
            <person name="Bauer D."/>
            <person name="Andreopoulos W."/>
            <person name="Pangilinan J."/>
            <person name="LaButti K."/>
            <person name="Riley R."/>
            <person name="Lipzen A."/>
            <person name="Clum A."/>
            <person name="Drula E."/>
            <person name="Henrissat B."/>
            <person name="Kohler A."/>
            <person name="Grigoriev I.V."/>
            <person name="Martin F.M."/>
            <person name="Hacquard S."/>
        </authorList>
    </citation>
    <scope>NUCLEOTIDE SEQUENCE</scope>
    <source>
        <strain evidence="2">MPI-SDFR-AT-0073</strain>
    </source>
</reference>
<evidence type="ECO:0000313" key="3">
    <source>
        <dbReference type="Proteomes" id="UP000758603"/>
    </source>
</evidence>
<dbReference type="RefSeq" id="XP_045961424.1">
    <property type="nucleotide sequence ID" value="XM_046099529.1"/>
</dbReference>
<name>A0A9P8UQM1_9PEZI</name>
<feature type="transmembrane region" description="Helical" evidence="1">
    <location>
        <begin position="21"/>
        <end position="44"/>
    </location>
</feature>
<keyword evidence="3" id="KW-1185">Reference proteome</keyword>
<organism evidence="2 3">
    <name type="scientific">Truncatella angustata</name>
    <dbReference type="NCBI Taxonomy" id="152316"/>
    <lineage>
        <taxon>Eukaryota</taxon>
        <taxon>Fungi</taxon>
        <taxon>Dikarya</taxon>
        <taxon>Ascomycota</taxon>
        <taxon>Pezizomycotina</taxon>
        <taxon>Sordariomycetes</taxon>
        <taxon>Xylariomycetidae</taxon>
        <taxon>Amphisphaeriales</taxon>
        <taxon>Sporocadaceae</taxon>
        <taxon>Truncatella</taxon>
    </lineage>
</organism>
<dbReference type="GeneID" id="70128421"/>
<comment type="caution">
    <text evidence="2">The sequence shown here is derived from an EMBL/GenBank/DDBJ whole genome shotgun (WGS) entry which is preliminary data.</text>
</comment>
<dbReference type="EMBL" id="JAGPXC010000002">
    <property type="protein sequence ID" value="KAH6657190.1"/>
    <property type="molecule type" value="Genomic_DNA"/>
</dbReference>
<evidence type="ECO:0000256" key="1">
    <source>
        <dbReference type="SAM" id="Phobius"/>
    </source>
</evidence>
<sequence length="108" mass="11488">MPTSTRARHTATVSQTIRGSLQCLFACVLLMIFAVAVLVGAGTIKLPPWTKSLDQYSPRDHTGPASNIVHDELLNAARAGAGVHGIVAAGRSRHDTHDSHVGNMNEVH</sequence>
<keyword evidence="1" id="KW-0812">Transmembrane</keyword>
<protein>
    <submittedName>
        <fullName evidence="2">Uncharacterized protein</fullName>
    </submittedName>
</protein>
<keyword evidence="1" id="KW-1133">Transmembrane helix</keyword>
<dbReference type="Proteomes" id="UP000758603">
    <property type="component" value="Unassembled WGS sequence"/>
</dbReference>
<dbReference type="AlphaFoldDB" id="A0A9P8UQM1"/>